<comment type="subcellular location">
    <subcellularLocation>
        <location evidence="1">Cell membrane</location>
        <topology evidence="1">Multi-pass membrane protein</topology>
    </subcellularLocation>
</comment>
<feature type="transmembrane region" description="Helical" evidence="8">
    <location>
        <begin position="49"/>
        <end position="67"/>
    </location>
</feature>
<evidence type="ECO:0000313" key="11">
    <source>
        <dbReference type="Proteomes" id="UP001596189"/>
    </source>
</evidence>
<feature type="domain" description="EamA" evidence="9">
    <location>
        <begin position="15"/>
        <end position="150"/>
    </location>
</feature>
<proteinExistence type="inferred from homology"/>
<keyword evidence="5 8" id="KW-0812">Transmembrane</keyword>
<dbReference type="InterPro" id="IPR000620">
    <property type="entry name" value="EamA_dom"/>
</dbReference>
<feature type="transmembrane region" description="Helical" evidence="8">
    <location>
        <begin position="110"/>
        <end position="127"/>
    </location>
</feature>
<dbReference type="RefSeq" id="WP_345715518.1">
    <property type="nucleotide sequence ID" value="NZ_BAABFP010000002.1"/>
</dbReference>
<keyword evidence="11" id="KW-1185">Reference proteome</keyword>
<feature type="transmembrane region" description="Helical" evidence="8">
    <location>
        <begin position="219"/>
        <end position="239"/>
    </location>
</feature>
<dbReference type="InterPro" id="IPR037185">
    <property type="entry name" value="EmrE-like"/>
</dbReference>
<name>A0ABW1JFL5_9ACTN</name>
<dbReference type="Proteomes" id="UP001596189">
    <property type="component" value="Unassembled WGS sequence"/>
</dbReference>
<evidence type="ECO:0000256" key="8">
    <source>
        <dbReference type="SAM" id="Phobius"/>
    </source>
</evidence>
<gene>
    <name evidence="10" type="primary">rarD</name>
    <name evidence="10" type="ORF">ACFQDO_11735</name>
</gene>
<dbReference type="PANTHER" id="PTHR32322:SF2">
    <property type="entry name" value="EAMA DOMAIN-CONTAINING PROTEIN"/>
    <property type="match status" value="1"/>
</dbReference>
<evidence type="ECO:0000256" key="1">
    <source>
        <dbReference type="ARBA" id="ARBA00004651"/>
    </source>
</evidence>
<feature type="transmembrane region" description="Helical" evidence="8">
    <location>
        <begin position="134"/>
        <end position="151"/>
    </location>
</feature>
<evidence type="ECO:0000256" key="6">
    <source>
        <dbReference type="ARBA" id="ARBA00022989"/>
    </source>
</evidence>
<reference evidence="11" key="1">
    <citation type="journal article" date="2019" name="Int. J. Syst. Evol. Microbiol.">
        <title>The Global Catalogue of Microorganisms (GCM) 10K type strain sequencing project: providing services to taxonomists for standard genome sequencing and annotation.</title>
        <authorList>
            <consortium name="The Broad Institute Genomics Platform"/>
            <consortium name="The Broad Institute Genome Sequencing Center for Infectious Disease"/>
            <person name="Wu L."/>
            <person name="Ma J."/>
        </authorList>
    </citation>
    <scope>NUCLEOTIDE SEQUENCE [LARGE SCALE GENOMIC DNA]</scope>
    <source>
        <strain evidence="11">KACC 14249</strain>
    </source>
</reference>
<feature type="transmembrane region" description="Helical" evidence="8">
    <location>
        <begin position="12"/>
        <end position="37"/>
    </location>
</feature>
<evidence type="ECO:0000256" key="2">
    <source>
        <dbReference type="ARBA" id="ARBA00007362"/>
    </source>
</evidence>
<evidence type="ECO:0000256" key="5">
    <source>
        <dbReference type="ARBA" id="ARBA00022692"/>
    </source>
</evidence>
<feature type="transmembrane region" description="Helical" evidence="8">
    <location>
        <begin position="79"/>
        <end position="98"/>
    </location>
</feature>
<dbReference type="NCBIfam" id="TIGR00688">
    <property type="entry name" value="rarD"/>
    <property type="match status" value="1"/>
</dbReference>
<protein>
    <submittedName>
        <fullName evidence="10">EamA family transporter RarD</fullName>
    </submittedName>
</protein>
<organism evidence="10 11">
    <name type="scientific">Angustibacter luteus</name>
    <dbReference type="NCBI Taxonomy" id="658456"/>
    <lineage>
        <taxon>Bacteria</taxon>
        <taxon>Bacillati</taxon>
        <taxon>Actinomycetota</taxon>
        <taxon>Actinomycetes</taxon>
        <taxon>Kineosporiales</taxon>
        <taxon>Kineosporiaceae</taxon>
    </lineage>
</organism>
<accession>A0ABW1JFL5</accession>
<comment type="similarity">
    <text evidence="2">Belongs to the EamA transporter family.</text>
</comment>
<comment type="caution">
    <text evidence="10">The sequence shown here is derived from an EMBL/GenBank/DDBJ whole genome shotgun (WGS) entry which is preliminary data.</text>
</comment>
<feature type="transmembrane region" description="Helical" evidence="8">
    <location>
        <begin position="157"/>
        <end position="173"/>
    </location>
</feature>
<evidence type="ECO:0000259" key="9">
    <source>
        <dbReference type="Pfam" id="PF00892"/>
    </source>
</evidence>
<feature type="transmembrane region" description="Helical" evidence="8">
    <location>
        <begin position="275"/>
        <end position="296"/>
    </location>
</feature>
<dbReference type="SUPFAM" id="SSF103481">
    <property type="entry name" value="Multidrug resistance efflux transporter EmrE"/>
    <property type="match status" value="2"/>
</dbReference>
<feature type="domain" description="EamA" evidence="9">
    <location>
        <begin position="159"/>
        <end position="292"/>
    </location>
</feature>
<feature type="transmembrane region" description="Helical" evidence="8">
    <location>
        <begin position="251"/>
        <end position="269"/>
    </location>
</feature>
<feature type="transmembrane region" description="Helical" evidence="8">
    <location>
        <begin position="185"/>
        <end position="207"/>
    </location>
</feature>
<dbReference type="InterPro" id="IPR004626">
    <property type="entry name" value="RarD"/>
</dbReference>
<evidence type="ECO:0000256" key="7">
    <source>
        <dbReference type="ARBA" id="ARBA00023136"/>
    </source>
</evidence>
<dbReference type="Pfam" id="PF00892">
    <property type="entry name" value="EamA"/>
    <property type="match status" value="2"/>
</dbReference>
<evidence type="ECO:0000256" key="3">
    <source>
        <dbReference type="ARBA" id="ARBA00022448"/>
    </source>
</evidence>
<keyword evidence="6 8" id="KW-1133">Transmembrane helix</keyword>
<sequence length="316" mass="33711">MSSPDPDDTRDVRLGTAYGAGAFLLWGIFPLYFHALIPAGAIEIVVHRVVWSLLVCLVILAVTRQVGWVRAMLRNPRQVAWLALAASCIAVNWGVYVYGVNSGQAVEAALGYFINPLVTVLLGVVVLRERLRGLQWAAVGLGAVAVVVLTAGYGHPPWIALALAFSFATYGLLKKRVGVNVGAVASLTTETAVLFPLAAAAMVWLEVTGRGTFTEQAPGHWLLLASTGIVTVVPLLLFASGARRVPLVTMGLLQFITPVLQLICGVLVLDETVPPSRWVGFGIVWAALVVLTVDAVRQSRRASARKASATPIMMRA</sequence>
<dbReference type="InterPro" id="IPR050638">
    <property type="entry name" value="AA-Vitamin_Transporters"/>
</dbReference>
<keyword evidence="4" id="KW-1003">Cell membrane</keyword>
<evidence type="ECO:0000313" key="10">
    <source>
        <dbReference type="EMBL" id="MFC6007800.1"/>
    </source>
</evidence>
<evidence type="ECO:0000256" key="4">
    <source>
        <dbReference type="ARBA" id="ARBA00022475"/>
    </source>
</evidence>
<keyword evidence="3" id="KW-0813">Transport</keyword>
<keyword evidence="7 8" id="KW-0472">Membrane</keyword>
<dbReference type="PANTHER" id="PTHR32322">
    <property type="entry name" value="INNER MEMBRANE TRANSPORTER"/>
    <property type="match status" value="1"/>
</dbReference>
<dbReference type="EMBL" id="JBHSRD010000004">
    <property type="protein sequence ID" value="MFC6007800.1"/>
    <property type="molecule type" value="Genomic_DNA"/>
</dbReference>